<dbReference type="EMBL" id="CADCSY010000056">
    <property type="protein sequence ID" value="CAA9232560.1"/>
    <property type="molecule type" value="Genomic_DNA"/>
</dbReference>
<feature type="compositionally biased region" description="Acidic residues" evidence="1">
    <location>
        <begin position="63"/>
        <end position="76"/>
    </location>
</feature>
<feature type="compositionally biased region" description="Acidic residues" evidence="1">
    <location>
        <begin position="96"/>
        <end position="107"/>
    </location>
</feature>
<name>A0A6J4HVY5_9ACTN</name>
<sequence length="260" mass="27117">MPSGCRAGWAAVAPRSAPRDGRALRDGVVDQQDDDGSDDRADDACGAEALVLAFGAEQQVGEEATDERADDAEQDGLGDAHGVVAGDERPGHEAGDEPDDDQTDDETDHCSSSCVGPPAGVKAVYPSEAVATRRGDVATVRVSRGSAEDGRDRARVEVLEQVRCVVVDLGCARLPELVGGDAAAADTDAGDATGVRSLGVPHRVADHDGSGRRRLRPLEREAEDVGCRLALLDLRGVHRGVDPLVGADHLPQRLDVLLAT</sequence>
<dbReference type="AlphaFoldDB" id="A0A6J4HVY5"/>
<reference evidence="2" key="1">
    <citation type="submission" date="2020-02" db="EMBL/GenBank/DDBJ databases">
        <authorList>
            <person name="Meier V. D."/>
        </authorList>
    </citation>
    <scope>NUCLEOTIDE SEQUENCE</scope>
    <source>
        <strain evidence="2">AVDCRST_MAG20</strain>
    </source>
</reference>
<organism evidence="2">
    <name type="scientific">uncultured Acidimicrobiales bacterium</name>
    <dbReference type="NCBI Taxonomy" id="310071"/>
    <lineage>
        <taxon>Bacteria</taxon>
        <taxon>Bacillati</taxon>
        <taxon>Actinomycetota</taxon>
        <taxon>Acidimicrobiia</taxon>
        <taxon>Acidimicrobiales</taxon>
        <taxon>environmental samples</taxon>
    </lineage>
</organism>
<protein>
    <submittedName>
        <fullName evidence="2">Uncharacterized protein</fullName>
    </submittedName>
</protein>
<feature type="region of interest" description="Disordered" evidence="1">
    <location>
        <begin position="1"/>
        <end position="43"/>
    </location>
</feature>
<proteinExistence type="predicted"/>
<feature type="compositionally biased region" description="Basic and acidic residues" evidence="1">
    <location>
        <begin position="86"/>
        <end position="95"/>
    </location>
</feature>
<gene>
    <name evidence="2" type="ORF">AVDCRST_MAG20-1305</name>
</gene>
<accession>A0A6J4HVY5</accession>
<evidence type="ECO:0000313" key="2">
    <source>
        <dbReference type="EMBL" id="CAA9232560.1"/>
    </source>
</evidence>
<feature type="region of interest" description="Disordered" evidence="1">
    <location>
        <begin position="55"/>
        <end position="116"/>
    </location>
</feature>
<feature type="compositionally biased region" description="Basic and acidic residues" evidence="1">
    <location>
        <begin position="17"/>
        <end position="28"/>
    </location>
</feature>
<evidence type="ECO:0000256" key="1">
    <source>
        <dbReference type="SAM" id="MobiDB-lite"/>
    </source>
</evidence>